<name>A0A263D4Q9_9PSEU</name>
<sequence>MSIGRARYPAGEAGRLYDRYVRTRRYLMNSDGKADRQLAWELHVELATRVSATELAEGQGLLTEALSSLHAVFGTARAALAAYPSREIEDREDSVPALVTRLLNNLLRPFLSKWHPRLLAYEELRPDGIGSSEHESVWEHSALLRAELAELQALVREVARRLADIAQVVSLVPAEQRPVAETA</sequence>
<proteinExistence type="predicted"/>
<organism evidence="1 2">
    <name type="scientific">Amycolatopsis antarctica</name>
    <dbReference type="NCBI Taxonomy" id="1854586"/>
    <lineage>
        <taxon>Bacteria</taxon>
        <taxon>Bacillati</taxon>
        <taxon>Actinomycetota</taxon>
        <taxon>Actinomycetes</taxon>
        <taxon>Pseudonocardiales</taxon>
        <taxon>Pseudonocardiaceae</taxon>
        <taxon>Amycolatopsis</taxon>
    </lineage>
</organism>
<dbReference type="EMBL" id="NKYE01000004">
    <property type="protein sequence ID" value="OZM73472.1"/>
    <property type="molecule type" value="Genomic_DNA"/>
</dbReference>
<gene>
    <name evidence="1" type="ORF">CFN78_07920</name>
</gene>
<evidence type="ECO:0000313" key="2">
    <source>
        <dbReference type="Proteomes" id="UP000242444"/>
    </source>
</evidence>
<dbReference type="InParanoid" id="A0A263D4Q9"/>
<keyword evidence="2" id="KW-1185">Reference proteome</keyword>
<dbReference type="AlphaFoldDB" id="A0A263D4Q9"/>
<accession>A0A263D4Q9</accession>
<protein>
    <submittedName>
        <fullName evidence="1">Uncharacterized protein</fullName>
    </submittedName>
</protein>
<dbReference type="Proteomes" id="UP000242444">
    <property type="component" value="Unassembled WGS sequence"/>
</dbReference>
<evidence type="ECO:0000313" key="1">
    <source>
        <dbReference type="EMBL" id="OZM73472.1"/>
    </source>
</evidence>
<comment type="caution">
    <text evidence="1">The sequence shown here is derived from an EMBL/GenBank/DDBJ whole genome shotgun (WGS) entry which is preliminary data.</text>
</comment>
<reference evidence="1 2" key="1">
    <citation type="submission" date="2017-07" db="EMBL/GenBank/DDBJ databases">
        <title>Amycolatopsis antarcticus sp. nov., isolated from the surface of an Antarcticus brown macroalga.</title>
        <authorList>
            <person name="Wang J."/>
            <person name="Leiva S."/>
            <person name="Huang J."/>
            <person name="Huang Y."/>
        </authorList>
    </citation>
    <scope>NUCLEOTIDE SEQUENCE [LARGE SCALE GENOMIC DNA]</scope>
    <source>
        <strain evidence="1 2">AU-G6</strain>
    </source>
</reference>